<evidence type="ECO:0000313" key="7">
    <source>
        <dbReference type="EMBL" id="KAK6466685.1"/>
    </source>
</evidence>
<feature type="region of interest" description="Disordered" evidence="5">
    <location>
        <begin position="364"/>
        <end position="399"/>
    </location>
</feature>
<protein>
    <submittedName>
        <fullName evidence="7">Organic solute transporter subunit alpha</fullName>
    </submittedName>
</protein>
<keyword evidence="3 6" id="KW-1133">Transmembrane helix</keyword>
<keyword evidence="4 6" id="KW-0472">Membrane</keyword>
<feature type="transmembrane region" description="Helical" evidence="6">
    <location>
        <begin position="64"/>
        <end position="85"/>
    </location>
</feature>
<comment type="subcellular location">
    <subcellularLocation>
        <location evidence="1">Membrane</location>
        <topology evidence="1">Multi-pass membrane protein</topology>
    </subcellularLocation>
</comment>
<sequence length="420" mass="47506">MARKNNCSLHGAEIPLSSEFFQEIKQQLWLFLVPVALILILLAVFLEEMGFFFRNIHSSKRRILYLWILGIYPVFGLSSLIGMFVPRSTSLCNFIASCDYHSITLWKFLGLVTDFLGGKAQMLQKLKGEQVSPNPFPCCCCCCLPLISINRTSVRWMTAAVFQLSVVRTILFFVNLVLWTDEQYDYGDVSYKNPNIYVNALIGVSTFLSFYGYLLFYKATRRALSGFGLRGKFICIVMILFLCGLQSGILETMGAFKVIPCTPPFSRLMRSQMIYHYSVTVEMFCIGLFARQCFRKVEPHQDRGEQPMGLQKDEGVQTEEEAEPRARGLEISEEPWAGTSNPGYHSDSEDSLCRIEHAPLDKFDFPPYPQLGSRAPRSPREVAQEGRSPRNSTGSPGVELETVLVKAQINYSSTNEVTVV</sequence>
<organism evidence="7 8">
    <name type="scientific">Huso huso</name>
    <name type="common">Beluga</name>
    <name type="synonym">Acipenser huso</name>
    <dbReference type="NCBI Taxonomy" id="61971"/>
    <lineage>
        <taxon>Eukaryota</taxon>
        <taxon>Metazoa</taxon>
        <taxon>Chordata</taxon>
        <taxon>Craniata</taxon>
        <taxon>Vertebrata</taxon>
        <taxon>Euteleostomi</taxon>
        <taxon>Actinopterygii</taxon>
        <taxon>Chondrostei</taxon>
        <taxon>Acipenseriformes</taxon>
        <taxon>Acipenseridae</taxon>
        <taxon>Huso</taxon>
    </lineage>
</organism>
<accession>A0ABR0Y2R7</accession>
<dbReference type="EMBL" id="JAHFZB010000054">
    <property type="protein sequence ID" value="KAK6466685.1"/>
    <property type="molecule type" value="Genomic_DNA"/>
</dbReference>
<evidence type="ECO:0000256" key="3">
    <source>
        <dbReference type="ARBA" id="ARBA00022989"/>
    </source>
</evidence>
<feature type="transmembrane region" description="Helical" evidence="6">
    <location>
        <begin position="274"/>
        <end position="294"/>
    </location>
</feature>
<gene>
    <name evidence="7" type="ORF">HHUSO_G35975</name>
</gene>
<feature type="region of interest" description="Disordered" evidence="5">
    <location>
        <begin position="300"/>
        <end position="350"/>
    </location>
</feature>
<evidence type="ECO:0000256" key="4">
    <source>
        <dbReference type="ARBA" id="ARBA00023136"/>
    </source>
</evidence>
<comment type="caution">
    <text evidence="7">The sequence shown here is derived from an EMBL/GenBank/DDBJ whole genome shotgun (WGS) entry which is preliminary data.</text>
</comment>
<feature type="compositionally biased region" description="Basic and acidic residues" evidence="5">
    <location>
        <begin position="300"/>
        <end position="315"/>
    </location>
</feature>
<name>A0ABR0Y2R7_HUSHU</name>
<dbReference type="SMART" id="SM01417">
    <property type="entry name" value="Solute_trans_a"/>
    <property type="match status" value="1"/>
</dbReference>
<evidence type="ECO:0000256" key="6">
    <source>
        <dbReference type="SAM" id="Phobius"/>
    </source>
</evidence>
<feature type="transmembrane region" description="Helical" evidence="6">
    <location>
        <begin position="28"/>
        <end position="52"/>
    </location>
</feature>
<dbReference type="Proteomes" id="UP001369086">
    <property type="component" value="Unassembled WGS sequence"/>
</dbReference>
<evidence type="ECO:0000256" key="2">
    <source>
        <dbReference type="ARBA" id="ARBA00022692"/>
    </source>
</evidence>
<dbReference type="Pfam" id="PF03619">
    <property type="entry name" value="Solute_trans_a"/>
    <property type="match status" value="1"/>
</dbReference>
<feature type="transmembrane region" description="Helical" evidence="6">
    <location>
        <begin position="156"/>
        <end position="176"/>
    </location>
</feature>
<keyword evidence="8" id="KW-1185">Reference proteome</keyword>
<dbReference type="PANTHER" id="PTHR23423">
    <property type="entry name" value="ORGANIC SOLUTE TRANSPORTER-RELATED"/>
    <property type="match status" value="1"/>
</dbReference>
<evidence type="ECO:0000313" key="8">
    <source>
        <dbReference type="Proteomes" id="UP001369086"/>
    </source>
</evidence>
<dbReference type="InterPro" id="IPR005178">
    <property type="entry name" value="Ostalpha/TMEM184C"/>
</dbReference>
<feature type="transmembrane region" description="Helical" evidence="6">
    <location>
        <begin position="196"/>
        <end position="217"/>
    </location>
</feature>
<reference evidence="7 8" key="1">
    <citation type="submission" date="2021-05" db="EMBL/GenBank/DDBJ databases">
        <authorList>
            <person name="Zahm M."/>
            <person name="Klopp C."/>
            <person name="Cabau C."/>
            <person name="Kuhl H."/>
            <person name="Suciu R."/>
            <person name="Ciorpac M."/>
            <person name="Holostenco D."/>
            <person name="Gessner J."/>
            <person name="Wuertz S."/>
            <person name="Hohne C."/>
            <person name="Stock M."/>
            <person name="Gislard M."/>
            <person name="Lluch J."/>
            <person name="Milhes M."/>
            <person name="Lampietro C."/>
            <person name="Lopez Roques C."/>
            <person name="Donnadieu C."/>
            <person name="Du K."/>
            <person name="Schartl M."/>
            <person name="Guiguen Y."/>
        </authorList>
    </citation>
    <scope>NUCLEOTIDE SEQUENCE [LARGE SCALE GENOMIC DNA]</scope>
    <source>
        <strain evidence="7">Hh-F2</strain>
        <tissue evidence="7">Blood</tissue>
    </source>
</reference>
<evidence type="ECO:0000256" key="1">
    <source>
        <dbReference type="ARBA" id="ARBA00004141"/>
    </source>
</evidence>
<feature type="compositionally biased region" description="Basic and acidic residues" evidence="5">
    <location>
        <begin position="378"/>
        <end position="388"/>
    </location>
</feature>
<evidence type="ECO:0000256" key="5">
    <source>
        <dbReference type="SAM" id="MobiDB-lite"/>
    </source>
</evidence>
<keyword evidence="2 6" id="KW-0812">Transmembrane</keyword>
<feature type="transmembrane region" description="Helical" evidence="6">
    <location>
        <begin position="229"/>
        <end position="250"/>
    </location>
</feature>
<proteinExistence type="predicted"/>